<dbReference type="EMBL" id="UYRU01049249">
    <property type="protein sequence ID" value="VDN10483.1"/>
    <property type="molecule type" value="Genomic_DNA"/>
</dbReference>
<dbReference type="AlphaFoldDB" id="A0A3P7LIF0"/>
<name>A0A3P7LIF0_DIBLA</name>
<feature type="region of interest" description="Disordered" evidence="1">
    <location>
        <begin position="194"/>
        <end position="219"/>
    </location>
</feature>
<feature type="region of interest" description="Disordered" evidence="1">
    <location>
        <begin position="1"/>
        <end position="70"/>
    </location>
</feature>
<gene>
    <name evidence="2" type="ORF">DILT_LOCUS6314</name>
</gene>
<sequence length="265" mass="29366">MGDHTEDDKDQMGYKVNGEKAHRLEQEISGSREALVLVSPLSPLHSAPQQENEGEGDSPVGNQTPKERAEHQSIFPSALDLTESCEPIPDHSDSEFESTLVDDSIYDYPQESEMDITSPSIYEQLLSLTGCATVSSAKRKMCAENERANKTVRNYVDSPKIGHFMETRTVQNRDTEAKRNSVLYAKKALNMNMDTKADNKPPKNSAAGPRFKKKPNKTKTLIGGMSDDMDIHTGQISQTELAFQVPWSSCNYPPHTATPVAFGFI</sequence>
<proteinExistence type="predicted"/>
<organism evidence="2 3">
    <name type="scientific">Dibothriocephalus latus</name>
    <name type="common">Fish tapeworm</name>
    <name type="synonym">Diphyllobothrium latum</name>
    <dbReference type="NCBI Taxonomy" id="60516"/>
    <lineage>
        <taxon>Eukaryota</taxon>
        <taxon>Metazoa</taxon>
        <taxon>Spiralia</taxon>
        <taxon>Lophotrochozoa</taxon>
        <taxon>Platyhelminthes</taxon>
        <taxon>Cestoda</taxon>
        <taxon>Eucestoda</taxon>
        <taxon>Diphyllobothriidea</taxon>
        <taxon>Diphyllobothriidae</taxon>
        <taxon>Dibothriocephalus</taxon>
    </lineage>
</organism>
<dbReference type="Proteomes" id="UP000281553">
    <property type="component" value="Unassembled WGS sequence"/>
</dbReference>
<keyword evidence="3" id="KW-1185">Reference proteome</keyword>
<evidence type="ECO:0000313" key="2">
    <source>
        <dbReference type="EMBL" id="VDN10483.1"/>
    </source>
</evidence>
<feature type="compositionally biased region" description="Low complexity" evidence="1">
    <location>
        <begin position="35"/>
        <end position="44"/>
    </location>
</feature>
<evidence type="ECO:0000256" key="1">
    <source>
        <dbReference type="SAM" id="MobiDB-lite"/>
    </source>
</evidence>
<feature type="compositionally biased region" description="Basic and acidic residues" evidence="1">
    <location>
        <begin position="1"/>
        <end position="26"/>
    </location>
</feature>
<protein>
    <submittedName>
        <fullName evidence="2">Uncharacterized protein</fullName>
    </submittedName>
</protein>
<accession>A0A3P7LIF0</accession>
<evidence type="ECO:0000313" key="3">
    <source>
        <dbReference type="Proteomes" id="UP000281553"/>
    </source>
</evidence>
<reference evidence="2 3" key="1">
    <citation type="submission" date="2018-11" db="EMBL/GenBank/DDBJ databases">
        <authorList>
            <consortium name="Pathogen Informatics"/>
        </authorList>
    </citation>
    <scope>NUCLEOTIDE SEQUENCE [LARGE SCALE GENOMIC DNA]</scope>
</reference>